<evidence type="ECO:0000256" key="3">
    <source>
        <dbReference type="ARBA" id="ARBA00022723"/>
    </source>
</evidence>
<dbReference type="GO" id="GO:0046872">
    <property type="term" value="F:metal ion binding"/>
    <property type="evidence" value="ECO:0007669"/>
    <property type="project" value="UniProtKB-KW"/>
</dbReference>
<proteinExistence type="inferred from homology"/>
<dbReference type="Pfam" id="PF03328">
    <property type="entry name" value="HpcH_HpaI"/>
    <property type="match status" value="1"/>
</dbReference>
<dbReference type="Gene3D" id="3.20.20.60">
    <property type="entry name" value="Phosphoenolpyruvate-binding domains"/>
    <property type="match status" value="1"/>
</dbReference>
<evidence type="ECO:0000256" key="1">
    <source>
        <dbReference type="ARBA" id="ARBA00001968"/>
    </source>
</evidence>
<evidence type="ECO:0000259" key="7">
    <source>
        <dbReference type="Pfam" id="PF03328"/>
    </source>
</evidence>
<keyword evidence="5" id="KW-0670">Pyruvate</keyword>
<evidence type="ECO:0000256" key="2">
    <source>
        <dbReference type="ARBA" id="ARBA00005568"/>
    </source>
</evidence>
<evidence type="ECO:0000256" key="4">
    <source>
        <dbReference type="ARBA" id="ARBA00023239"/>
    </source>
</evidence>
<evidence type="ECO:0000313" key="8">
    <source>
        <dbReference type="EMBL" id="SBW04541.1"/>
    </source>
</evidence>
<gene>
    <name evidence="8" type="primary">garL</name>
    <name evidence="8" type="ORF">KL86APRO_11867</name>
</gene>
<reference evidence="8" key="1">
    <citation type="submission" date="2016-04" db="EMBL/GenBank/DDBJ databases">
        <authorList>
            <person name="Evans L.H."/>
            <person name="Alamgir A."/>
            <person name="Owens N."/>
            <person name="Weber N.D."/>
            <person name="Virtaneva K."/>
            <person name="Barbian K."/>
            <person name="Babar A."/>
            <person name="Rosenke K."/>
        </authorList>
    </citation>
    <scope>NUCLEOTIDE SEQUENCE</scope>
    <source>
        <strain evidence="8">86</strain>
    </source>
</reference>
<feature type="domain" description="HpcH/HpaI aldolase/citrate lyase" evidence="7">
    <location>
        <begin position="18"/>
        <end position="240"/>
    </location>
</feature>
<comment type="cofactor">
    <cofactor evidence="1">
        <name>a divalent metal cation</name>
        <dbReference type="ChEBI" id="CHEBI:60240"/>
    </cofactor>
</comment>
<dbReference type="GO" id="GO:0005737">
    <property type="term" value="C:cytoplasm"/>
    <property type="evidence" value="ECO:0007669"/>
    <property type="project" value="UniProtKB-ARBA"/>
</dbReference>
<dbReference type="FunFam" id="3.20.20.60:FF:000004">
    <property type="entry name" value="5-keto-4-deoxy-D-glucarate aldolase"/>
    <property type="match status" value="1"/>
</dbReference>
<evidence type="ECO:0000256" key="5">
    <source>
        <dbReference type="ARBA" id="ARBA00023317"/>
    </source>
</evidence>
<dbReference type="GO" id="GO:0008672">
    <property type="term" value="F:2-dehydro-3-deoxyglucarate aldolase activity"/>
    <property type="evidence" value="ECO:0007669"/>
    <property type="project" value="UniProtKB-EC"/>
</dbReference>
<comment type="similarity">
    <text evidence="2">Belongs to the HpcH/HpaI aldolase family.</text>
</comment>
<sequence>MELPVNAFKRRLAAGETQIGLWSHLSSYISTEVIAGAGFDWIVLDAEHSPNDPLTILPQLQACEGGTASPVVRVPWNDTALIKRFLDVGAQTLLVPYVQNAAEAQRAVEAMRYPPRGMRGFTGLSRAARFGRIPDYHTRAEQELCLIVQVETGEALGNLEAIAAVDGVDAVFVGPGDLSASLGYLGKPGHPEMQKIIVDTVKRIVATGKAAGILAPDESLARLYMQSGVTFAAVGADIAILARGAEALAARYKA</sequence>
<organism evidence="8">
    <name type="scientific">uncultured Alphaproteobacteria bacterium</name>
    <dbReference type="NCBI Taxonomy" id="91750"/>
    <lineage>
        <taxon>Bacteria</taxon>
        <taxon>Pseudomonadati</taxon>
        <taxon>Pseudomonadota</taxon>
        <taxon>Alphaproteobacteria</taxon>
        <taxon>environmental samples</taxon>
    </lineage>
</organism>
<dbReference type="InterPro" id="IPR005000">
    <property type="entry name" value="Aldolase/citrate-lyase_domain"/>
</dbReference>
<accession>A0A212JYK1</accession>
<dbReference type="EMBL" id="FLUO01000001">
    <property type="protein sequence ID" value="SBW04541.1"/>
    <property type="molecule type" value="Genomic_DNA"/>
</dbReference>
<dbReference type="InterPro" id="IPR040442">
    <property type="entry name" value="Pyrv_kinase-like_dom_sf"/>
</dbReference>
<comment type="catalytic activity">
    <reaction evidence="6">
        <text>D-glyceraldehyde + pyruvate = 2-dehydro-3-deoxy-L-galactonate</text>
        <dbReference type="Rhea" id="RHEA:80055"/>
        <dbReference type="ChEBI" id="CHEBI:15361"/>
        <dbReference type="ChEBI" id="CHEBI:17378"/>
        <dbReference type="ChEBI" id="CHEBI:75545"/>
    </reaction>
</comment>
<dbReference type="PANTHER" id="PTHR30502:SF4">
    <property type="entry name" value="5-KETO-4-DEOXY-D-GLUCARATE ALDOLASE"/>
    <property type="match status" value="1"/>
</dbReference>
<dbReference type="InterPro" id="IPR050251">
    <property type="entry name" value="HpcH-HpaI_aldolase"/>
</dbReference>
<evidence type="ECO:0000256" key="6">
    <source>
        <dbReference type="ARBA" id="ARBA00045074"/>
    </source>
</evidence>
<protein>
    <submittedName>
        <fullName evidence="8">Alpha-dehydro-beta-deoxy-D-glucarate aldolase</fullName>
        <ecNumber evidence="8">4.1.2.20</ecNumber>
    </submittedName>
</protein>
<dbReference type="AlphaFoldDB" id="A0A212JYK1"/>
<dbReference type="EC" id="4.1.2.20" evidence="8"/>
<dbReference type="InterPro" id="IPR015813">
    <property type="entry name" value="Pyrv/PenolPyrv_kinase-like_dom"/>
</dbReference>
<keyword evidence="4 8" id="KW-0456">Lyase</keyword>
<keyword evidence="3" id="KW-0479">Metal-binding</keyword>
<dbReference type="PANTHER" id="PTHR30502">
    <property type="entry name" value="2-KETO-3-DEOXY-L-RHAMNONATE ALDOLASE"/>
    <property type="match status" value="1"/>
</dbReference>
<dbReference type="SUPFAM" id="SSF51621">
    <property type="entry name" value="Phosphoenolpyruvate/pyruvate domain"/>
    <property type="match status" value="1"/>
</dbReference>
<name>A0A212JYK1_9PROT</name>